<reference evidence="3 4" key="1">
    <citation type="submission" date="2015-04" db="EMBL/GenBank/DDBJ databases">
        <title>The draft genome sequence of Fusarium langsethiae, a T-2/HT-2 mycotoxin producer.</title>
        <authorList>
            <person name="Lysoe E."/>
            <person name="Divon H.H."/>
            <person name="Terzi V."/>
            <person name="Orru L."/>
            <person name="Lamontanara A."/>
            <person name="Kolseth A.-K."/>
            <person name="Frandsen R.J."/>
            <person name="Nielsen K."/>
            <person name="Thrane U."/>
        </authorList>
    </citation>
    <scope>NUCLEOTIDE SEQUENCE [LARGE SCALE GENOMIC DNA]</scope>
    <source>
        <strain evidence="3 4">Fl201059</strain>
    </source>
</reference>
<evidence type="ECO:0000313" key="3">
    <source>
        <dbReference type="EMBL" id="KPA43588.1"/>
    </source>
</evidence>
<proteinExistence type="predicted"/>
<keyword evidence="3" id="KW-0808">Transferase</keyword>
<feature type="compositionally biased region" description="Polar residues" evidence="1">
    <location>
        <begin position="310"/>
        <end position="322"/>
    </location>
</feature>
<dbReference type="GO" id="GO:0016740">
    <property type="term" value="F:transferase activity"/>
    <property type="evidence" value="ECO:0007669"/>
    <property type="project" value="UniProtKB-KW"/>
</dbReference>
<protein>
    <submittedName>
        <fullName evidence="3">Queuine trna-ribosyltransferase</fullName>
    </submittedName>
</protein>
<gene>
    <name evidence="3" type="ORF">FLAG1_03555</name>
</gene>
<dbReference type="OrthoDB" id="4153189at2759"/>
<name>A0A0M9F0E6_FUSLA</name>
<feature type="signal peptide" evidence="2">
    <location>
        <begin position="1"/>
        <end position="15"/>
    </location>
</feature>
<evidence type="ECO:0000256" key="1">
    <source>
        <dbReference type="SAM" id="MobiDB-lite"/>
    </source>
</evidence>
<feature type="chain" id="PRO_5012068211" evidence="2">
    <location>
        <begin position="16"/>
        <end position="342"/>
    </location>
</feature>
<sequence>MKSVVLSVLASGAAAQITLGPLGGLGLSPELFQNAAINPSDPEYATCQDAVSLVQKCVSSVGGLDAAPTADAEALVACACCDGSDNAAPLYSVCSKYLEDEAPENTSQYEAYGTLYSACKISGAKCTGGSGSGSGSGSSGSASASSRPTATEEDDRSTITTQTSPAQQTYASACVDMLGIFTSCTAKDRDFTNLPFKEQAECYCCRGSGNSLTWTDAMDKYAQTCADWARTGESKTAYSVAQTFATFCERFSNVCEFASAQTQGSDSDETTQASTTENSSSRQTDDSSDDSETSSSSNNSEDDGPATVTVPGQPTETDNDATSARAGFGAVLAVVAALAITL</sequence>
<evidence type="ECO:0000313" key="4">
    <source>
        <dbReference type="Proteomes" id="UP000037904"/>
    </source>
</evidence>
<dbReference type="Proteomes" id="UP000037904">
    <property type="component" value="Unassembled WGS sequence"/>
</dbReference>
<organism evidence="3 4">
    <name type="scientific">Fusarium langsethiae</name>
    <dbReference type="NCBI Taxonomy" id="179993"/>
    <lineage>
        <taxon>Eukaryota</taxon>
        <taxon>Fungi</taxon>
        <taxon>Dikarya</taxon>
        <taxon>Ascomycota</taxon>
        <taxon>Pezizomycotina</taxon>
        <taxon>Sordariomycetes</taxon>
        <taxon>Hypocreomycetidae</taxon>
        <taxon>Hypocreales</taxon>
        <taxon>Nectriaceae</taxon>
        <taxon>Fusarium</taxon>
    </lineage>
</organism>
<dbReference type="AlphaFoldDB" id="A0A0M9F0E6"/>
<comment type="caution">
    <text evidence="3">The sequence shown here is derived from an EMBL/GenBank/DDBJ whole genome shotgun (WGS) entry which is preliminary data.</text>
</comment>
<feature type="compositionally biased region" description="Polar residues" evidence="1">
    <location>
        <begin position="262"/>
        <end position="276"/>
    </location>
</feature>
<keyword evidence="4" id="KW-1185">Reference proteome</keyword>
<feature type="region of interest" description="Disordered" evidence="1">
    <location>
        <begin position="262"/>
        <end position="322"/>
    </location>
</feature>
<evidence type="ECO:0000256" key="2">
    <source>
        <dbReference type="SAM" id="SignalP"/>
    </source>
</evidence>
<dbReference type="EMBL" id="JXCE01000040">
    <property type="protein sequence ID" value="KPA43588.1"/>
    <property type="molecule type" value="Genomic_DNA"/>
</dbReference>
<keyword evidence="2" id="KW-0732">Signal</keyword>
<feature type="region of interest" description="Disordered" evidence="1">
    <location>
        <begin position="130"/>
        <end position="164"/>
    </location>
</feature>
<accession>A0A0M9F0E6</accession>